<dbReference type="Proteomes" id="UP000279833">
    <property type="component" value="Unassembled WGS sequence"/>
</dbReference>
<name>A0A183JIV8_9TREM</name>
<organism evidence="3">
    <name type="scientific">Schistosoma curassoni</name>
    <dbReference type="NCBI Taxonomy" id="6186"/>
    <lineage>
        <taxon>Eukaryota</taxon>
        <taxon>Metazoa</taxon>
        <taxon>Spiralia</taxon>
        <taxon>Lophotrochozoa</taxon>
        <taxon>Platyhelminthes</taxon>
        <taxon>Trematoda</taxon>
        <taxon>Digenea</taxon>
        <taxon>Strigeidida</taxon>
        <taxon>Schistosomatoidea</taxon>
        <taxon>Schistosomatidae</taxon>
        <taxon>Schistosoma</taxon>
    </lineage>
</organism>
<evidence type="ECO:0000313" key="1">
    <source>
        <dbReference type="EMBL" id="VDO75899.1"/>
    </source>
</evidence>
<dbReference type="EMBL" id="UZAK01002635">
    <property type="protein sequence ID" value="VDO75899.1"/>
    <property type="molecule type" value="Genomic_DNA"/>
</dbReference>
<evidence type="ECO:0000313" key="2">
    <source>
        <dbReference type="Proteomes" id="UP000279833"/>
    </source>
</evidence>
<reference evidence="1 2" key="2">
    <citation type="submission" date="2018-11" db="EMBL/GenBank/DDBJ databases">
        <authorList>
            <consortium name="Pathogen Informatics"/>
        </authorList>
    </citation>
    <scope>NUCLEOTIDE SEQUENCE [LARGE SCALE GENOMIC DNA]</scope>
    <source>
        <strain evidence="1">Dakar</strain>
        <strain evidence="2">Dakar, Senegal</strain>
    </source>
</reference>
<dbReference type="AlphaFoldDB" id="A0A183JIV8"/>
<evidence type="ECO:0000313" key="3">
    <source>
        <dbReference type="WBParaSite" id="SCUD_0000263201-mRNA-1"/>
    </source>
</evidence>
<gene>
    <name evidence="1" type="ORF">SCUD_LOCUS2633</name>
</gene>
<accession>A0A183JIV8</accession>
<protein>
    <submittedName>
        <fullName evidence="3">DDE-1 domain-containing protein</fullName>
    </submittedName>
</protein>
<keyword evidence="2" id="KW-1185">Reference proteome</keyword>
<dbReference type="WBParaSite" id="SCUD_0000263201-mRNA-1">
    <property type="protein sequence ID" value="SCUD_0000263201-mRNA-1"/>
    <property type="gene ID" value="SCUD_0000263201"/>
</dbReference>
<reference evidence="3" key="1">
    <citation type="submission" date="2016-06" db="UniProtKB">
        <authorList>
            <consortium name="WormBaseParasite"/>
        </authorList>
    </citation>
    <scope>IDENTIFICATION</scope>
</reference>
<proteinExistence type="predicted"/>
<sequence>MERLDTHSDFDAFGDYFERFKIWAMTKEDDEHVSHVIVPDMVFLTDSLISDEIPCKSEENMLNEPRHDRKPDVVLINADFSSDPLPCNDILNKFEIVVPVHNRHGDCIQSQEPSEPVPISVINSDSNEHILDNTEFYPMQCRTEKG</sequence>